<dbReference type="Proteomes" id="UP000663860">
    <property type="component" value="Unassembled WGS sequence"/>
</dbReference>
<evidence type="ECO:0000313" key="2">
    <source>
        <dbReference type="EMBL" id="CAF0842532.1"/>
    </source>
</evidence>
<dbReference type="EMBL" id="CAJOAY010000424">
    <property type="protein sequence ID" value="CAF3661945.1"/>
    <property type="molecule type" value="Genomic_DNA"/>
</dbReference>
<dbReference type="OrthoDB" id="9988013at2759"/>
<name>A0A814I383_9BILA</name>
<evidence type="ECO:0000313" key="3">
    <source>
        <dbReference type="EMBL" id="CAF1018205.1"/>
    </source>
</evidence>
<evidence type="ECO:0000256" key="1">
    <source>
        <dbReference type="SAM" id="SignalP"/>
    </source>
</evidence>
<dbReference type="Proteomes" id="UP000663891">
    <property type="component" value="Unassembled WGS sequence"/>
</dbReference>
<dbReference type="EMBL" id="CAJNON010000038">
    <property type="protein sequence ID" value="CAF0842532.1"/>
    <property type="molecule type" value="Genomic_DNA"/>
</dbReference>
<dbReference type="EMBL" id="CAJNOE010000180">
    <property type="protein sequence ID" value="CAF1018205.1"/>
    <property type="molecule type" value="Genomic_DNA"/>
</dbReference>
<organism evidence="3 6">
    <name type="scientific">Adineta steineri</name>
    <dbReference type="NCBI Taxonomy" id="433720"/>
    <lineage>
        <taxon>Eukaryota</taxon>
        <taxon>Metazoa</taxon>
        <taxon>Spiralia</taxon>
        <taxon>Gnathifera</taxon>
        <taxon>Rotifera</taxon>
        <taxon>Eurotatoria</taxon>
        <taxon>Bdelloidea</taxon>
        <taxon>Adinetida</taxon>
        <taxon>Adinetidae</taxon>
        <taxon>Adineta</taxon>
    </lineage>
</organism>
<accession>A0A814I383</accession>
<evidence type="ECO:0000313" key="5">
    <source>
        <dbReference type="EMBL" id="CAF4170605.1"/>
    </source>
</evidence>
<sequence length="232" mass="25172">MNTWYAILSVLVIYMGVAECNNNTMQVSNERAASSCYFCGTNCPRPFYSSSPYVSQVRSTTGWCASMSTSSAYNYPYTLGTAQPNLCTYNGCSWRMISGVNTWVCCCNSNLCNVGTQPATTPRPSGNTCYLCSTCPVPFNRYDTRVTETYSSNGWCAKMSLSSSPDIVASRGPAAPGVCSYRGCSWQMYGGVNTYICCCNGYRCNTGVSATKSTIGLLSAALMMIVMARKNF</sequence>
<proteinExistence type="predicted"/>
<dbReference type="EMBL" id="CAJOBB010006792">
    <property type="protein sequence ID" value="CAF4170605.1"/>
    <property type="molecule type" value="Genomic_DNA"/>
</dbReference>
<gene>
    <name evidence="3" type="ORF">IZO911_LOCUS18569</name>
    <name evidence="5" type="ORF">KXQ929_LOCUS38368</name>
    <name evidence="4" type="ORF">OKA104_LOCUS9835</name>
    <name evidence="2" type="ORF">VCS650_LOCUS6215</name>
</gene>
<reference evidence="3" key="1">
    <citation type="submission" date="2021-02" db="EMBL/GenBank/DDBJ databases">
        <authorList>
            <person name="Nowell W R."/>
        </authorList>
    </citation>
    <scope>NUCLEOTIDE SEQUENCE</scope>
</reference>
<feature type="chain" id="PRO_5036224727" evidence="1">
    <location>
        <begin position="21"/>
        <end position="232"/>
    </location>
</feature>
<keyword evidence="1" id="KW-0732">Signal</keyword>
<protein>
    <submittedName>
        <fullName evidence="3">Uncharacterized protein</fullName>
    </submittedName>
</protein>
<comment type="caution">
    <text evidence="3">The sequence shown here is derived from an EMBL/GenBank/DDBJ whole genome shotgun (WGS) entry which is preliminary data.</text>
</comment>
<dbReference type="Proteomes" id="UP000663868">
    <property type="component" value="Unassembled WGS sequence"/>
</dbReference>
<feature type="signal peptide" evidence="1">
    <location>
        <begin position="1"/>
        <end position="20"/>
    </location>
</feature>
<evidence type="ECO:0000313" key="6">
    <source>
        <dbReference type="Proteomes" id="UP000663860"/>
    </source>
</evidence>
<dbReference type="AlphaFoldDB" id="A0A814I383"/>
<dbReference type="Proteomes" id="UP000663881">
    <property type="component" value="Unassembled WGS sequence"/>
</dbReference>
<evidence type="ECO:0000313" key="4">
    <source>
        <dbReference type="EMBL" id="CAF3661945.1"/>
    </source>
</evidence>